<reference evidence="6 7" key="1">
    <citation type="journal article" date="2021" name="Genome Biol.">
        <title>AFLAP: assembly-free linkage analysis pipeline using k-mers from genome sequencing data.</title>
        <authorList>
            <person name="Fletcher K."/>
            <person name="Zhang L."/>
            <person name="Gil J."/>
            <person name="Han R."/>
            <person name="Cavanaugh K."/>
            <person name="Michelmore R."/>
        </authorList>
    </citation>
    <scope>NUCLEOTIDE SEQUENCE [LARGE SCALE GENOMIC DNA]</scope>
    <source>
        <strain evidence="6 7">SF5</strain>
    </source>
</reference>
<keyword evidence="2" id="KW-0472">Membrane</keyword>
<keyword evidence="7" id="KW-1185">Reference proteome</keyword>
<sequence length="283" mass="29705">MKVVVIFLLVVFTLQDSKRFQGAIACSTSSECAWGHSCVAGESHNAVQACVPHTVCGGPSMGNCPSDKDEKLACLWRPYTDCSDGCAILNGHKGIYKCVSIARCDAYYGGSACSASCNLDGKRCNGQGSCNMMFANAIGHPMFGCACDNGYSGEKCEIVPGMNTTSTDSKKSKPDLTIDRSSNDREAHGSDDGTINDVSAKDDVLTDSNALDKSPLLRPSPSRDVDVDSVSSGTPPPAPPASEDKPKGLRPGGLILIIVLSSFFLVGGIAMLKNRCTAPGHRL</sequence>
<evidence type="ECO:0000256" key="2">
    <source>
        <dbReference type="SAM" id="Phobius"/>
    </source>
</evidence>
<feature type="chain" id="PRO_5038030734" description="EGF-like domain-containing protein" evidence="3">
    <location>
        <begin position="18"/>
        <end position="283"/>
    </location>
</feature>
<evidence type="ECO:0000256" key="1">
    <source>
        <dbReference type="SAM" id="MobiDB-lite"/>
    </source>
</evidence>
<evidence type="ECO:0000259" key="5">
    <source>
        <dbReference type="PROSITE" id="PS01186"/>
    </source>
</evidence>
<proteinExistence type="predicted"/>
<accession>A0A976FQ14</accession>
<dbReference type="PROSITE" id="PS00022">
    <property type="entry name" value="EGF_1"/>
    <property type="match status" value="1"/>
</dbReference>
<keyword evidence="3" id="KW-0732">Signal</keyword>
<feature type="signal peptide" evidence="3">
    <location>
        <begin position="1"/>
        <end position="17"/>
    </location>
</feature>
<dbReference type="Proteomes" id="UP000294530">
    <property type="component" value="Unassembled WGS sequence"/>
</dbReference>
<protein>
    <recommendedName>
        <fullName evidence="4 5">EGF-like domain-containing protein</fullName>
    </recommendedName>
</protein>
<dbReference type="AlphaFoldDB" id="A0A976FQ14"/>
<evidence type="ECO:0000313" key="7">
    <source>
        <dbReference type="Proteomes" id="UP000294530"/>
    </source>
</evidence>
<dbReference type="EMBL" id="SHOA02000001">
    <property type="protein sequence ID" value="TDH70867.1"/>
    <property type="molecule type" value="Genomic_DNA"/>
</dbReference>
<dbReference type="OrthoDB" id="283575at2759"/>
<evidence type="ECO:0000259" key="4">
    <source>
        <dbReference type="PROSITE" id="PS00022"/>
    </source>
</evidence>
<dbReference type="InterPro" id="IPR000742">
    <property type="entry name" value="EGF"/>
</dbReference>
<comment type="caution">
    <text evidence="6">The sequence shown here is derived from an EMBL/GenBank/DDBJ whole genome shotgun (WGS) entry which is preliminary data.</text>
</comment>
<feature type="compositionally biased region" description="Basic and acidic residues" evidence="1">
    <location>
        <begin position="168"/>
        <end position="191"/>
    </location>
</feature>
<dbReference type="GeneID" id="94349349"/>
<evidence type="ECO:0000256" key="3">
    <source>
        <dbReference type="SAM" id="SignalP"/>
    </source>
</evidence>
<evidence type="ECO:0000313" key="6">
    <source>
        <dbReference type="EMBL" id="TDH70867.1"/>
    </source>
</evidence>
<feature type="domain" description="EGF-like" evidence="4 5">
    <location>
        <begin position="145"/>
        <end position="156"/>
    </location>
</feature>
<keyword evidence="2" id="KW-1133">Transmembrane helix</keyword>
<keyword evidence="2" id="KW-0812">Transmembrane</keyword>
<feature type="transmembrane region" description="Helical" evidence="2">
    <location>
        <begin position="252"/>
        <end position="272"/>
    </location>
</feature>
<dbReference type="RefSeq" id="XP_067820366.1">
    <property type="nucleotide sequence ID" value="XM_067963678.1"/>
</dbReference>
<dbReference type="PROSITE" id="PS01186">
    <property type="entry name" value="EGF_2"/>
    <property type="match status" value="1"/>
</dbReference>
<dbReference type="Gene3D" id="2.10.25.10">
    <property type="entry name" value="Laminin"/>
    <property type="match status" value="1"/>
</dbReference>
<dbReference type="KEGG" id="blac:94349349"/>
<organism evidence="6 7">
    <name type="scientific">Bremia lactucae</name>
    <name type="common">Lettuce downy mildew</name>
    <dbReference type="NCBI Taxonomy" id="4779"/>
    <lineage>
        <taxon>Eukaryota</taxon>
        <taxon>Sar</taxon>
        <taxon>Stramenopiles</taxon>
        <taxon>Oomycota</taxon>
        <taxon>Peronosporomycetes</taxon>
        <taxon>Peronosporales</taxon>
        <taxon>Peronosporaceae</taxon>
        <taxon>Bremia</taxon>
    </lineage>
</organism>
<gene>
    <name evidence="6" type="ORF">CCR75_005599</name>
</gene>
<feature type="region of interest" description="Disordered" evidence="1">
    <location>
        <begin position="162"/>
        <end position="248"/>
    </location>
</feature>
<name>A0A976FQ14_BRELC</name>